<dbReference type="EMBL" id="JAHLQT010000697">
    <property type="protein sequence ID" value="KAG7178177.1"/>
    <property type="molecule type" value="Genomic_DNA"/>
</dbReference>
<evidence type="ECO:0000313" key="3">
    <source>
        <dbReference type="Proteomes" id="UP000747542"/>
    </source>
</evidence>
<name>A0A8J5NEQ0_HOMAM</name>
<feature type="region of interest" description="Disordered" evidence="1">
    <location>
        <begin position="32"/>
        <end position="78"/>
    </location>
</feature>
<evidence type="ECO:0000313" key="2">
    <source>
        <dbReference type="EMBL" id="KAG7178177.1"/>
    </source>
</evidence>
<proteinExistence type="predicted"/>
<dbReference type="AlphaFoldDB" id="A0A8J5NEQ0"/>
<protein>
    <submittedName>
        <fullName evidence="2">Uncharacterized protein</fullName>
    </submittedName>
</protein>
<dbReference type="Proteomes" id="UP000747542">
    <property type="component" value="Unassembled WGS sequence"/>
</dbReference>
<evidence type="ECO:0000256" key="1">
    <source>
        <dbReference type="SAM" id="MobiDB-lite"/>
    </source>
</evidence>
<reference evidence="2" key="1">
    <citation type="journal article" date="2021" name="Sci. Adv.">
        <title>The American lobster genome reveals insights on longevity, neural, and immune adaptations.</title>
        <authorList>
            <person name="Polinski J.M."/>
            <person name="Zimin A.V."/>
            <person name="Clark K.F."/>
            <person name="Kohn A.B."/>
            <person name="Sadowski N."/>
            <person name="Timp W."/>
            <person name="Ptitsyn A."/>
            <person name="Khanna P."/>
            <person name="Romanova D.Y."/>
            <person name="Williams P."/>
            <person name="Greenwood S.J."/>
            <person name="Moroz L.L."/>
            <person name="Walt D.R."/>
            <person name="Bodnar A.G."/>
        </authorList>
    </citation>
    <scope>NUCLEOTIDE SEQUENCE</scope>
    <source>
        <strain evidence="2">GMGI-L3</strain>
    </source>
</reference>
<sequence length="78" mass="8921">MTFRIRGGRKAQPKVVHVNRLWQYHGPGQYTWKDSELQSPNSDEDQTGDLEELREPDHELGRGAQFPLSGIGCDKRSL</sequence>
<gene>
    <name evidence="2" type="ORF">Hamer_G003966</name>
</gene>
<feature type="compositionally biased region" description="Basic and acidic residues" evidence="1">
    <location>
        <begin position="51"/>
        <end position="61"/>
    </location>
</feature>
<accession>A0A8J5NEQ0</accession>
<organism evidence="2 3">
    <name type="scientific">Homarus americanus</name>
    <name type="common">American lobster</name>
    <dbReference type="NCBI Taxonomy" id="6706"/>
    <lineage>
        <taxon>Eukaryota</taxon>
        <taxon>Metazoa</taxon>
        <taxon>Ecdysozoa</taxon>
        <taxon>Arthropoda</taxon>
        <taxon>Crustacea</taxon>
        <taxon>Multicrustacea</taxon>
        <taxon>Malacostraca</taxon>
        <taxon>Eumalacostraca</taxon>
        <taxon>Eucarida</taxon>
        <taxon>Decapoda</taxon>
        <taxon>Pleocyemata</taxon>
        <taxon>Astacidea</taxon>
        <taxon>Nephropoidea</taxon>
        <taxon>Nephropidae</taxon>
        <taxon>Homarus</taxon>
    </lineage>
</organism>
<comment type="caution">
    <text evidence="2">The sequence shown here is derived from an EMBL/GenBank/DDBJ whole genome shotgun (WGS) entry which is preliminary data.</text>
</comment>
<keyword evidence="3" id="KW-1185">Reference proteome</keyword>